<feature type="non-terminal residue" evidence="3">
    <location>
        <position position="1"/>
    </location>
</feature>
<dbReference type="AlphaFoldDB" id="A0A7R9BT99"/>
<dbReference type="InterPro" id="IPR039775">
    <property type="entry name" value="PHTF1/2"/>
</dbReference>
<dbReference type="Proteomes" id="UP000678499">
    <property type="component" value="Unassembled WGS sequence"/>
</dbReference>
<dbReference type="PANTHER" id="PTHR12680">
    <property type="entry name" value="PUTATIVE HOMEODOMAIN TRANSCRIPTION FACTOR PHTF"/>
    <property type="match status" value="1"/>
</dbReference>
<feature type="transmembrane region" description="Helical" evidence="2">
    <location>
        <begin position="153"/>
        <end position="174"/>
    </location>
</feature>
<keyword evidence="2" id="KW-1133">Transmembrane helix</keyword>
<feature type="region of interest" description="Disordered" evidence="1">
    <location>
        <begin position="1"/>
        <end position="45"/>
    </location>
</feature>
<dbReference type="GO" id="GO:0005783">
    <property type="term" value="C:endoplasmic reticulum"/>
    <property type="evidence" value="ECO:0007669"/>
    <property type="project" value="InterPro"/>
</dbReference>
<protein>
    <submittedName>
        <fullName evidence="3">Uncharacterized protein</fullName>
    </submittedName>
</protein>
<proteinExistence type="predicted"/>
<evidence type="ECO:0000313" key="3">
    <source>
        <dbReference type="EMBL" id="CAD7280127.1"/>
    </source>
</evidence>
<feature type="transmembrane region" description="Helical" evidence="2">
    <location>
        <begin position="93"/>
        <end position="115"/>
    </location>
</feature>
<gene>
    <name evidence="3" type="ORF">NMOB1V02_LOCUS7790</name>
</gene>
<dbReference type="PANTHER" id="PTHR12680:SF6">
    <property type="entry name" value="PROTEIN PHTF"/>
    <property type="match status" value="1"/>
</dbReference>
<dbReference type="OrthoDB" id="10066656at2759"/>
<dbReference type="EMBL" id="CAJPEX010001961">
    <property type="protein sequence ID" value="CAG0920279.1"/>
    <property type="molecule type" value="Genomic_DNA"/>
</dbReference>
<accession>A0A7R9BT99</accession>
<feature type="compositionally biased region" description="Low complexity" evidence="1">
    <location>
        <begin position="9"/>
        <end position="20"/>
    </location>
</feature>
<keyword evidence="4" id="KW-1185">Reference proteome</keyword>
<dbReference type="EMBL" id="OA883998">
    <property type="protein sequence ID" value="CAD7280127.1"/>
    <property type="molecule type" value="Genomic_DNA"/>
</dbReference>
<name>A0A7R9BT99_9CRUS</name>
<evidence type="ECO:0000256" key="1">
    <source>
        <dbReference type="SAM" id="MobiDB-lite"/>
    </source>
</evidence>
<keyword evidence="2" id="KW-0472">Membrane</keyword>
<reference evidence="3" key="1">
    <citation type="submission" date="2020-11" db="EMBL/GenBank/DDBJ databases">
        <authorList>
            <person name="Tran Van P."/>
        </authorList>
    </citation>
    <scope>NUCLEOTIDE SEQUENCE</scope>
</reference>
<evidence type="ECO:0000256" key="2">
    <source>
        <dbReference type="SAM" id="Phobius"/>
    </source>
</evidence>
<sequence>PAVVREARAGSFSQSSRGSSEATDGGCGGGGKTSQPPPPPPLAPRWRRAISEDPGCCRTESPRLASVLAANKKFKPKNIEIFLIEYRYSKNGVMFSCVLALIPAAVRVAGAGLSMTDVHLDQLWPGLDRFADLRFIASSSSLVGSWALANSPVVMLMCLRFILAFLTFFLLSVAERTFKRRYMLAKMFHCLTSARRAKRWDLPHFRLSKVRNIKTWLSVRGTGHSGQWM</sequence>
<organism evidence="3">
    <name type="scientific">Notodromas monacha</name>
    <dbReference type="NCBI Taxonomy" id="399045"/>
    <lineage>
        <taxon>Eukaryota</taxon>
        <taxon>Metazoa</taxon>
        <taxon>Ecdysozoa</taxon>
        <taxon>Arthropoda</taxon>
        <taxon>Crustacea</taxon>
        <taxon>Oligostraca</taxon>
        <taxon>Ostracoda</taxon>
        <taxon>Podocopa</taxon>
        <taxon>Podocopida</taxon>
        <taxon>Cypridocopina</taxon>
        <taxon>Cypridoidea</taxon>
        <taxon>Cyprididae</taxon>
        <taxon>Notodromas</taxon>
    </lineage>
</organism>
<evidence type="ECO:0000313" key="4">
    <source>
        <dbReference type="Proteomes" id="UP000678499"/>
    </source>
</evidence>
<keyword evidence="2" id="KW-0812">Transmembrane</keyword>